<feature type="non-terminal residue" evidence="1">
    <location>
        <position position="1"/>
    </location>
</feature>
<protein>
    <submittedName>
        <fullName evidence="1">Uncharacterized protein</fullName>
    </submittedName>
</protein>
<keyword evidence="2" id="KW-1185">Reference proteome</keyword>
<organism evidence="1 2">
    <name type="scientific">Ixodes persulcatus</name>
    <name type="common">Taiga tick</name>
    <dbReference type="NCBI Taxonomy" id="34615"/>
    <lineage>
        <taxon>Eukaryota</taxon>
        <taxon>Metazoa</taxon>
        <taxon>Ecdysozoa</taxon>
        <taxon>Arthropoda</taxon>
        <taxon>Chelicerata</taxon>
        <taxon>Arachnida</taxon>
        <taxon>Acari</taxon>
        <taxon>Parasitiformes</taxon>
        <taxon>Ixodida</taxon>
        <taxon>Ixodoidea</taxon>
        <taxon>Ixodidae</taxon>
        <taxon>Ixodinae</taxon>
        <taxon>Ixodes</taxon>
    </lineage>
</organism>
<evidence type="ECO:0000313" key="2">
    <source>
        <dbReference type="Proteomes" id="UP000805193"/>
    </source>
</evidence>
<accession>A0AC60PCE6</accession>
<dbReference type="EMBL" id="JABSTQ010010845">
    <property type="protein sequence ID" value="KAG0417422.1"/>
    <property type="molecule type" value="Genomic_DNA"/>
</dbReference>
<sequence length="59" mass="6683">FRVGHSAVNDIIHSMCAVIYDILKDEELAAPKPTDAWLGVAQHFSDRWQFPNSVDGIDW</sequence>
<name>A0AC60PCE6_IXOPE</name>
<evidence type="ECO:0000313" key="1">
    <source>
        <dbReference type="EMBL" id="KAG0417422.1"/>
    </source>
</evidence>
<dbReference type="Proteomes" id="UP000805193">
    <property type="component" value="Unassembled WGS sequence"/>
</dbReference>
<reference evidence="1 2" key="1">
    <citation type="journal article" date="2020" name="Cell">
        <title>Large-Scale Comparative Analyses of Tick Genomes Elucidate Their Genetic Diversity and Vector Capacities.</title>
        <authorList>
            <consortium name="Tick Genome and Microbiome Consortium (TIGMIC)"/>
            <person name="Jia N."/>
            <person name="Wang J."/>
            <person name="Shi W."/>
            <person name="Du L."/>
            <person name="Sun Y."/>
            <person name="Zhan W."/>
            <person name="Jiang J.F."/>
            <person name="Wang Q."/>
            <person name="Zhang B."/>
            <person name="Ji P."/>
            <person name="Bell-Sakyi L."/>
            <person name="Cui X.M."/>
            <person name="Yuan T.T."/>
            <person name="Jiang B.G."/>
            <person name="Yang W.F."/>
            <person name="Lam T.T."/>
            <person name="Chang Q.C."/>
            <person name="Ding S.J."/>
            <person name="Wang X.J."/>
            <person name="Zhu J.G."/>
            <person name="Ruan X.D."/>
            <person name="Zhao L."/>
            <person name="Wei J.T."/>
            <person name="Ye R.Z."/>
            <person name="Que T.C."/>
            <person name="Du C.H."/>
            <person name="Zhou Y.H."/>
            <person name="Cheng J.X."/>
            <person name="Dai P.F."/>
            <person name="Guo W.B."/>
            <person name="Han X.H."/>
            <person name="Huang E.J."/>
            <person name="Li L.F."/>
            <person name="Wei W."/>
            <person name="Gao Y.C."/>
            <person name="Liu J.Z."/>
            <person name="Shao H.Z."/>
            <person name="Wang X."/>
            <person name="Wang C.C."/>
            <person name="Yang T.C."/>
            <person name="Huo Q.B."/>
            <person name="Li W."/>
            <person name="Chen H.Y."/>
            <person name="Chen S.E."/>
            <person name="Zhou L.G."/>
            <person name="Ni X.B."/>
            <person name="Tian J.H."/>
            <person name="Sheng Y."/>
            <person name="Liu T."/>
            <person name="Pan Y.S."/>
            <person name="Xia L.Y."/>
            <person name="Li J."/>
            <person name="Zhao F."/>
            <person name="Cao W.C."/>
        </authorList>
    </citation>
    <scope>NUCLEOTIDE SEQUENCE [LARGE SCALE GENOMIC DNA]</scope>
    <source>
        <strain evidence="1">Iper-2018</strain>
    </source>
</reference>
<proteinExistence type="predicted"/>
<gene>
    <name evidence="1" type="ORF">HPB47_005625</name>
</gene>
<comment type="caution">
    <text evidence="1">The sequence shown here is derived from an EMBL/GenBank/DDBJ whole genome shotgun (WGS) entry which is preliminary data.</text>
</comment>